<organism evidence="2 3">
    <name type="scientific">Thelephora terrestris</name>
    <dbReference type="NCBI Taxonomy" id="56493"/>
    <lineage>
        <taxon>Eukaryota</taxon>
        <taxon>Fungi</taxon>
        <taxon>Dikarya</taxon>
        <taxon>Basidiomycota</taxon>
        <taxon>Agaricomycotina</taxon>
        <taxon>Agaricomycetes</taxon>
        <taxon>Thelephorales</taxon>
        <taxon>Thelephoraceae</taxon>
        <taxon>Thelephora</taxon>
    </lineage>
</organism>
<dbReference type="Proteomes" id="UP000736335">
    <property type="component" value="Unassembled WGS sequence"/>
</dbReference>
<dbReference type="AlphaFoldDB" id="A0A9P6HMP8"/>
<proteinExistence type="predicted"/>
<reference evidence="2" key="2">
    <citation type="submission" date="2020-11" db="EMBL/GenBank/DDBJ databases">
        <authorList>
            <consortium name="DOE Joint Genome Institute"/>
            <person name="Kuo A."/>
            <person name="Miyauchi S."/>
            <person name="Kiss E."/>
            <person name="Drula E."/>
            <person name="Kohler A."/>
            <person name="Sanchez-Garcia M."/>
            <person name="Andreopoulos B."/>
            <person name="Barry K.W."/>
            <person name="Bonito G."/>
            <person name="Buee M."/>
            <person name="Carver A."/>
            <person name="Chen C."/>
            <person name="Cichocki N."/>
            <person name="Clum A."/>
            <person name="Culley D."/>
            <person name="Crous P.W."/>
            <person name="Fauchery L."/>
            <person name="Girlanda M."/>
            <person name="Hayes R."/>
            <person name="Keri Z."/>
            <person name="Labutti K."/>
            <person name="Lipzen A."/>
            <person name="Lombard V."/>
            <person name="Magnuson J."/>
            <person name="Maillard F."/>
            <person name="Morin E."/>
            <person name="Murat C."/>
            <person name="Nolan M."/>
            <person name="Ohm R."/>
            <person name="Pangilinan J."/>
            <person name="Pereira M."/>
            <person name="Perotto S."/>
            <person name="Peter M."/>
            <person name="Riley R."/>
            <person name="Sitrit Y."/>
            <person name="Stielow B."/>
            <person name="Szollosi G."/>
            <person name="Zifcakova L."/>
            <person name="Stursova M."/>
            <person name="Spatafora J.W."/>
            <person name="Tedersoo L."/>
            <person name="Vaario L.-M."/>
            <person name="Yamada A."/>
            <person name="Yan M."/>
            <person name="Wang P."/>
            <person name="Xu J."/>
            <person name="Bruns T."/>
            <person name="Baldrian P."/>
            <person name="Vilgalys R."/>
            <person name="Henrissat B."/>
            <person name="Grigoriev I.V."/>
            <person name="Hibbett D."/>
            <person name="Nagy L.G."/>
            <person name="Martin F.M."/>
        </authorList>
    </citation>
    <scope>NUCLEOTIDE SEQUENCE</scope>
    <source>
        <strain evidence="2">UH-Tt-Lm1</strain>
    </source>
</reference>
<dbReference type="OrthoDB" id="3181072at2759"/>
<keyword evidence="3" id="KW-1185">Reference proteome</keyword>
<feature type="compositionally biased region" description="Polar residues" evidence="1">
    <location>
        <begin position="7"/>
        <end position="25"/>
    </location>
</feature>
<dbReference type="EMBL" id="WIUZ02000002">
    <property type="protein sequence ID" value="KAF9790615.1"/>
    <property type="molecule type" value="Genomic_DNA"/>
</dbReference>
<reference evidence="2" key="1">
    <citation type="journal article" date="2020" name="Nat. Commun.">
        <title>Large-scale genome sequencing of mycorrhizal fungi provides insights into the early evolution of symbiotic traits.</title>
        <authorList>
            <person name="Miyauchi S."/>
            <person name="Kiss E."/>
            <person name="Kuo A."/>
            <person name="Drula E."/>
            <person name="Kohler A."/>
            <person name="Sanchez-Garcia M."/>
            <person name="Morin E."/>
            <person name="Andreopoulos B."/>
            <person name="Barry K.W."/>
            <person name="Bonito G."/>
            <person name="Buee M."/>
            <person name="Carver A."/>
            <person name="Chen C."/>
            <person name="Cichocki N."/>
            <person name="Clum A."/>
            <person name="Culley D."/>
            <person name="Crous P.W."/>
            <person name="Fauchery L."/>
            <person name="Girlanda M."/>
            <person name="Hayes R.D."/>
            <person name="Keri Z."/>
            <person name="LaButti K."/>
            <person name="Lipzen A."/>
            <person name="Lombard V."/>
            <person name="Magnuson J."/>
            <person name="Maillard F."/>
            <person name="Murat C."/>
            <person name="Nolan M."/>
            <person name="Ohm R.A."/>
            <person name="Pangilinan J."/>
            <person name="Pereira M.F."/>
            <person name="Perotto S."/>
            <person name="Peter M."/>
            <person name="Pfister S."/>
            <person name="Riley R."/>
            <person name="Sitrit Y."/>
            <person name="Stielow J.B."/>
            <person name="Szollosi G."/>
            <person name="Zifcakova L."/>
            <person name="Stursova M."/>
            <person name="Spatafora J.W."/>
            <person name="Tedersoo L."/>
            <person name="Vaario L.M."/>
            <person name="Yamada A."/>
            <person name="Yan M."/>
            <person name="Wang P."/>
            <person name="Xu J."/>
            <person name="Bruns T."/>
            <person name="Baldrian P."/>
            <person name="Vilgalys R."/>
            <person name="Dunand C."/>
            <person name="Henrissat B."/>
            <person name="Grigoriev I.V."/>
            <person name="Hibbett D."/>
            <person name="Nagy L.G."/>
            <person name="Martin F.M."/>
        </authorList>
    </citation>
    <scope>NUCLEOTIDE SEQUENCE</scope>
    <source>
        <strain evidence="2">UH-Tt-Lm1</strain>
    </source>
</reference>
<evidence type="ECO:0000313" key="3">
    <source>
        <dbReference type="Proteomes" id="UP000736335"/>
    </source>
</evidence>
<feature type="region of interest" description="Disordered" evidence="1">
    <location>
        <begin position="1"/>
        <end position="25"/>
    </location>
</feature>
<evidence type="ECO:0000313" key="2">
    <source>
        <dbReference type="EMBL" id="KAF9790615.1"/>
    </source>
</evidence>
<accession>A0A9P6HMP8</accession>
<protein>
    <submittedName>
        <fullName evidence="2">Uncharacterized protein</fullName>
    </submittedName>
</protein>
<comment type="caution">
    <text evidence="2">The sequence shown here is derived from an EMBL/GenBank/DDBJ whole genome shotgun (WGS) entry which is preliminary data.</text>
</comment>
<gene>
    <name evidence="2" type="ORF">BJ322DRAFT_401594</name>
</gene>
<evidence type="ECO:0000256" key="1">
    <source>
        <dbReference type="SAM" id="MobiDB-lite"/>
    </source>
</evidence>
<sequence>MPPKNPRNGTSETSDSAISRSSSVTVVSPAARDTVGDIVTHLQEINDLIDGLGADPGDVPDKKILLQELSKLNQDVNKIKLDQDTQVKAIKDDIQKKTKNEILESVGDKIQASVVEAVAAETKRKMQIWGEKPHAGELTQALQGTSDENDVLLGKAKITLENSLSRHANSTLDIEYDRNTNLKTIKRKDGRVSELFPLNLGEFFSQYDAERLVHLFKEYDLRPLEKYEENLTRFLMFIGMLPTSARRNHSSDDM</sequence>
<name>A0A9P6HMP8_9AGAM</name>